<feature type="compositionally biased region" description="Polar residues" evidence="1">
    <location>
        <begin position="8"/>
        <end position="20"/>
    </location>
</feature>
<name>A0A1A9VTJ9_GLOAU</name>
<reference evidence="2" key="1">
    <citation type="submission" date="2020-05" db="UniProtKB">
        <authorList>
            <consortium name="EnsemblMetazoa"/>
        </authorList>
    </citation>
    <scope>IDENTIFICATION</scope>
    <source>
        <strain evidence="2">TTRI</strain>
    </source>
</reference>
<sequence>MQRYEAESPNTSKSSPTMQRNPEGYEGIIPAYIQSSSAKSTAQCFLLQPTSGRVDVLTVVQDQPLRWSSTSEPGRVGVASGLRRRNINNSSNRLQQPSALHNQQQQQANFIKHALHSSVPHPPLAYEITDLTGKATNKVSERQQQRRKALECVANRMAHLNACQPGFADLEASVENFTSPNEQPSQQAQTQLAHIIQQTRTHRHQSSNPSTTTQYVLAQQQQTQQAAQMHQQWQT</sequence>
<evidence type="ECO:0000313" key="2">
    <source>
        <dbReference type="EnsemblMetazoa" id="GAUT047068-PA"/>
    </source>
</evidence>
<proteinExistence type="predicted"/>
<dbReference type="EnsemblMetazoa" id="GAUT047068-RA">
    <property type="protein sequence ID" value="GAUT047068-PA"/>
    <property type="gene ID" value="GAUT047068"/>
</dbReference>
<dbReference type="Proteomes" id="UP000078200">
    <property type="component" value="Unassembled WGS sequence"/>
</dbReference>
<protein>
    <submittedName>
        <fullName evidence="2">Uncharacterized protein</fullName>
    </submittedName>
</protein>
<evidence type="ECO:0000313" key="3">
    <source>
        <dbReference type="Proteomes" id="UP000078200"/>
    </source>
</evidence>
<dbReference type="VEuPathDB" id="VectorBase:GAUT047068"/>
<dbReference type="AlphaFoldDB" id="A0A1A9VTJ9"/>
<accession>A0A1A9VTJ9</accession>
<keyword evidence="3" id="KW-1185">Reference proteome</keyword>
<feature type="region of interest" description="Disordered" evidence="1">
    <location>
        <begin position="1"/>
        <end position="26"/>
    </location>
</feature>
<organism evidence="2 3">
    <name type="scientific">Glossina austeni</name>
    <name type="common">Savannah tsetse fly</name>
    <dbReference type="NCBI Taxonomy" id="7395"/>
    <lineage>
        <taxon>Eukaryota</taxon>
        <taxon>Metazoa</taxon>
        <taxon>Ecdysozoa</taxon>
        <taxon>Arthropoda</taxon>
        <taxon>Hexapoda</taxon>
        <taxon>Insecta</taxon>
        <taxon>Pterygota</taxon>
        <taxon>Neoptera</taxon>
        <taxon>Endopterygota</taxon>
        <taxon>Diptera</taxon>
        <taxon>Brachycera</taxon>
        <taxon>Muscomorpha</taxon>
        <taxon>Hippoboscoidea</taxon>
        <taxon>Glossinidae</taxon>
        <taxon>Glossina</taxon>
    </lineage>
</organism>
<feature type="region of interest" description="Disordered" evidence="1">
    <location>
        <begin position="198"/>
        <end position="218"/>
    </location>
</feature>
<evidence type="ECO:0000256" key="1">
    <source>
        <dbReference type="SAM" id="MobiDB-lite"/>
    </source>
</evidence>